<dbReference type="EMBL" id="MN740218">
    <property type="protein sequence ID" value="QHT94285.1"/>
    <property type="molecule type" value="Genomic_DNA"/>
</dbReference>
<reference evidence="1" key="1">
    <citation type="journal article" date="2020" name="Nature">
        <title>Giant virus diversity and host interactions through global metagenomics.</title>
        <authorList>
            <person name="Schulz F."/>
            <person name="Roux S."/>
            <person name="Paez-Espino D."/>
            <person name="Jungbluth S."/>
            <person name="Walsh D.A."/>
            <person name="Denef V.J."/>
            <person name="McMahon K.D."/>
            <person name="Konstantinidis K.T."/>
            <person name="Eloe-Fadrosh E.A."/>
            <person name="Kyrpides N.C."/>
            <person name="Woyke T."/>
        </authorList>
    </citation>
    <scope>NUCLEOTIDE SEQUENCE</scope>
    <source>
        <strain evidence="1">GVMAG-M-3300024258-28</strain>
    </source>
</reference>
<name>A0A6C0IP60_9ZZZZ</name>
<dbReference type="AlphaFoldDB" id="A0A6C0IP60"/>
<evidence type="ECO:0000313" key="1">
    <source>
        <dbReference type="EMBL" id="QHT94285.1"/>
    </source>
</evidence>
<protein>
    <submittedName>
        <fullName evidence="1">Uncharacterized protein</fullName>
    </submittedName>
</protein>
<sequence>MSTEMSQTNQNKFEIHDPVREMYPMDSYPTFEPLTLEDGEWTSLYIPVITDNLYLSSPTTSQSTRFQAKFLKSFIENNLQIGSVKRIDFVDRSIESSSTPVKSAYVHFNHWYDSKSAVALRNNLNTHGKHRQNGYFAKDDVGSRFYTILKNGSYASGYFVFKINHKPIDEAEYDVNIHQLSATATILEQKIKEKDALLQAIKMQLSDENKEPMDIIKEISALLL</sequence>
<accession>A0A6C0IP60</accession>
<organism evidence="1">
    <name type="scientific">viral metagenome</name>
    <dbReference type="NCBI Taxonomy" id="1070528"/>
    <lineage>
        <taxon>unclassified sequences</taxon>
        <taxon>metagenomes</taxon>
        <taxon>organismal metagenomes</taxon>
    </lineage>
</organism>
<proteinExistence type="predicted"/>